<dbReference type="GO" id="GO:0005524">
    <property type="term" value="F:ATP binding"/>
    <property type="evidence" value="ECO:0007669"/>
    <property type="project" value="UniProtKB-UniRule"/>
</dbReference>
<proteinExistence type="predicted"/>
<organism evidence="8 9">
    <name type="scientific">Paramecium sonneborni</name>
    <dbReference type="NCBI Taxonomy" id="65129"/>
    <lineage>
        <taxon>Eukaryota</taxon>
        <taxon>Sar</taxon>
        <taxon>Alveolata</taxon>
        <taxon>Ciliophora</taxon>
        <taxon>Intramacronucleata</taxon>
        <taxon>Oligohymenophorea</taxon>
        <taxon>Peniculida</taxon>
        <taxon>Parameciidae</taxon>
        <taxon>Paramecium</taxon>
    </lineage>
</organism>
<feature type="binding site" evidence="6">
    <location>
        <position position="113"/>
    </location>
    <ligand>
        <name>ATP</name>
        <dbReference type="ChEBI" id="CHEBI:30616"/>
    </ligand>
</feature>
<accession>A0A8S1L161</accession>
<evidence type="ECO:0000256" key="3">
    <source>
        <dbReference type="ARBA" id="ARBA00022741"/>
    </source>
</evidence>
<comment type="caution">
    <text evidence="8">The sequence shown here is derived from an EMBL/GenBank/DDBJ whole genome shotgun (WGS) entry which is preliminary data.</text>
</comment>
<dbReference type="PANTHER" id="PTHR24350">
    <property type="entry name" value="SERINE/THREONINE-PROTEIN KINASE IAL-RELATED"/>
    <property type="match status" value="1"/>
</dbReference>
<dbReference type="InterPro" id="IPR030616">
    <property type="entry name" value="Aur-like"/>
</dbReference>
<evidence type="ECO:0000256" key="1">
    <source>
        <dbReference type="ARBA" id="ARBA00022527"/>
    </source>
</evidence>
<dbReference type="AlphaFoldDB" id="A0A8S1L161"/>
<keyword evidence="5 6" id="KW-0067">ATP-binding</keyword>
<evidence type="ECO:0000313" key="9">
    <source>
        <dbReference type="Proteomes" id="UP000692954"/>
    </source>
</evidence>
<evidence type="ECO:0000256" key="4">
    <source>
        <dbReference type="ARBA" id="ARBA00022777"/>
    </source>
</evidence>
<keyword evidence="4" id="KW-0418">Kinase</keyword>
<evidence type="ECO:0000256" key="5">
    <source>
        <dbReference type="ARBA" id="ARBA00022840"/>
    </source>
</evidence>
<name>A0A8S1L161_9CILI</name>
<keyword evidence="3 6" id="KW-0547">Nucleotide-binding</keyword>
<evidence type="ECO:0000256" key="7">
    <source>
        <dbReference type="PROSITE-ProRule" id="PRU10141"/>
    </source>
</evidence>
<sequence>MTNQDQIGFILSKDKEWQKLVEKCMSLDKNIKNMQTRLTFNIGQMNKEIGNRHIIPVFQVEEEQTKDDSPLPQQDESPIKKPINLIKQAQVLAPVYSTMSERFQICKFLGKGKFSEVYQVQDIQSKIIVALKVIPKAQYKNMEWKNSWQMKQNIKIFRSSKYSKTLWIFLRMAKSSFNFRICNRW</sequence>
<evidence type="ECO:0008006" key="10">
    <source>
        <dbReference type="Google" id="ProtNLM"/>
    </source>
</evidence>
<feature type="binding site" evidence="6 7">
    <location>
        <position position="132"/>
    </location>
    <ligand>
        <name>ATP</name>
        <dbReference type="ChEBI" id="CHEBI:30616"/>
    </ligand>
</feature>
<protein>
    <recommendedName>
        <fullName evidence="10">Protein kinase domain-containing protein</fullName>
    </recommendedName>
</protein>
<dbReference type="InterPro" id="IPR017441">
    <property type="entry name" value="Protein_kinase_ATP_BS"/>
</dbReference>
<keyword evidence="2" id="KW-0808">Transferase</keyword>
<evidence type="ECO:0000256" key="6">
    <source>
        <dbReference type="PIRSR" id="PIRSR630616-2"/>
    </source>
</evidence>
<reference evidence="8" key="1">
    <citation type="submission" date="2021-01" db="EMBL/GenBank/DDBJ databases">
        <authorList>
            <consortium name="Genoscope - CEA"/>
            <person name="William W."/>
        </authorList>
    </citation>
    <scope>NUCLEOTIDE SEQUENCE</scope>
</reference>
<keyword evidence="1" id="KW-0723">Serine/threonine-protein kinase</keyword>
<gene>
    <name evidence="8" type="ORF">PSON_ATCC_30995.1.T0150377</name>
</gene>
<dbReference type="Proteomes" id="UP000692954">
    <property type="component" value="Unassembled WGS sequence"/>
</dbReference>
<dbReference type="PROSITE" id="PS00107">
    <property type="entry name" value="PROTEIN_KINASE_ATP"/>
    <property type="match status" value="1"/>
</dbReference>
<evidence type="ECO:0000256" key="2">
    <source>
        <dbReference type="ARBA" id="ARBA00022679"/>
    </source>
</evidence>
<dbReference type="GO" id="GO:0004674">
    <property type="term" value="F:protein serine/threonine kinase activity"/>
    <property type="evidence" value="ECO:0007669"/>
    <property type="project" value="UniProtKB-KW"/>
</dbReference>
<dbReference type="EMBL" id="CAJJDN010000015">
    <property type="protein sequence ID" value="CAD8061528.1"/>
    <property type="molecule type" value="Genomic_DNA"/>
</dbReference>
<keyword evidence="9" id="KW-1185">Reference proteome</keyword>
<evidence type="ECO:0000313" key="8">
    <source>
        <dbReference type="EMBL" id="CAD8061528.1"/>
    </source>
</evidence>